<protein>
    <recommendedName>
        <fullName evidence="4">Holin-like toxin</fullName>
    </recommendedName>
</protein>
<feature type="transmembrane region" description="Helical" evidence="1">
    <location>
        <begin position="6"/>
        <end position="24"/>
    </location>
</feature>
<gene>
    <name evidence="2" type="ORF">CK5_25940</name>
</gene>
<evidence type="ECO:0008006" key="4">
    <source>
        <dbReference type="Google" id="ProtNLM"/>
    </source>
</evidence>
<reference evidence="2 3" key="1">
    <citation type="submission" date="2010-03" db="EMBL/GenBank/DDBJ databases">
        <title>The genome sequence of Ruminococcus obeum A2-162.</title>
        <authorList>
            <consortium name="metaHIT consortium -- http://www.metahit.eu/"/>
            <person name="Pajon A."/>
            <person name="Turner K."/>
            <person name="Parkhill J."/>
            <person name="Duncan S."/>
            <person name="Flint H."/>
        </authorList>
    </citation>
    <scope>NUCLEOTIDE SEQUENCE [LARGE SCALE GENOMIC DNA]</scope>
    <source>
        <strain evidence="2 3">A2-162</strain>
    </source>
</reference>
<keyword evidence="3" id="KW-1185">Reference proteome</keyword>
<reference evidence="2 3" key="2">
    <citation type="submission" date="2010-03" db="EMBL/GenBank/DDBJ databases">
        <authorList>
            <person name="Pajon A."/>
        </authorList>
    </citation>
    <scope>NUCLEOTIDE SEQUENCE [LARGE SCALE GENOMIC DNA]</scope>
    <source>
        <strain evidence="2 3">A2-162</strain>
    </source>
</reference>
<keyword evidence="1" id="KW-0812">Transmembrane</keyword>
<accession>D4LSY7</accession>
<evidence type="ECO:0000256" key="1">
    <source>
        <dbReference type="SAM" id="Phobius"/>
    </source>
</evidence>
<dbReference type="EMBL" id="FP929054">
    <property type="protein sequence ID" value="CBL23895.1"/>
    <property type="molecule type" value="Genomic_DNA"/>
</dbReference>
<keyword evidence="1" id="KW-1133">Transmembrane helix</keyword>
<dbReference type="HOGENOM" id="CLU_205161_2_0_9"/>
<name>D4LSY7_9FIRM</name>
<dbReference type="Proteomes" id="UP000008955">
    <property type="component" value="Chromosome"/>
</dbReference>
<dbReference type="KEGG" id="rob:CK5_25940"/>
<organism evidence="2 3">
    <name type="scientific">Blautia obeum A2-162</name>
    <dbReference type="NCBI Taxonomy" id="657314"/>
    <lineage>
        <taxon>Bacteria</taxon>
        <taxon>Bacillati</taxon>
        <taxon>Bacillota</taxon>
        <taxon>Clostridia</taxon>
        <taxon>Lachnospirales</taxon>
        <taxon>Lachnospiraceae</taxon>
        <taxon>Blautia</taxon>
    </lineage>
</organism>
<sequence length="27" mass="3133">MSDYEIFMIILTTASLIVSILTYTHKK</sequence>
<proteinExistence type="predicted"/>
<keyword evidence="1" id="KW-0472">Membrane</keyword>
<dbReference type="AlphaFoldDB" id="D4LSY7"/>
<evidence type="ECO:0000313" key="2">
    <source>
        <dbReference type="EMBL" id="CBL23895.1"/>
    </source>
</evidence>
<evidence type="ECO:0000313" key="3">
    <source>
        <dbReference type="Proteomes" id="UP000008955"/>
    </source>
</evidence>